<evidence type="ECO:0000313" key="3">
    <source>
        <dbReference type="Proteomes" id="UP000828390"/>
    </source>
</evidence>
<evidence type="ECO:0008006" key="4">
    <source>
        <dbReference type="Google" id="ProtNLM"/>
    </source>
</evidence>
<dbReference type="EMBL" id="JAIWYP010000004">
    <property type="protein sequence ID" value="KAH3833142.1"/>
    <property type="molecule type" value="Genomic_DNA"/>
</dbReference>
<evidence type="ECO:0000256" key="1">
    <source>
        <dbReference type="SAM" id="SignalP"/>
    </source>
</evidence>
<organism evidence="2 3">
    <name type="scientific">Dreissena polymorpha</name>
    <name type="common">Zebra mussel</name>
    <name type="synonym">Mytilus polymorpha</name>
    <dbReference type="NCBI Taxonomy" id="45954"/>
    <lineage>
        <taxon>Eukaryota</taxon>
        <taxon>Metazoa</taxon>
        <taxon>Spiralia</taxon>
        <taxon>Lophotrochozoa</taxon>
        <taxon>Mollusca</taxon>
        <taxon>Bivalvia</taxon>
        <taxon>Autobranchia</taxon>
        <taxon>Heteroconchia</taxon>
        <taxon>Euheterodonta</taxon>
        <taxon>Imparidentia</taxon>
        <taxon>Neoheterodontei</taxon>
        <taxon>Myida</taxon>
        <taxon>Dreissenoidea</taxon>
        <taxon>Dreissenidae</taxon>
        <taxon>Dreissena</taxon>
    </lineage>
</organism>
<comment type="caution">
    <text evidence="2">The sequence shown here is derived from an EMBL/GenBank/DDBJ whole genome shotgun (WGS) entry which is preliminary data.</text>
</comment>
<keyword evidence="3" id="KW-1185">Reference proteome</keyword>
<sequence length="129" mass="14255">MLCFVRVCTVFHSVLSVFALFTPRSLCVDVAIIDDVTASKSVLSISYLTLFRPVGDSRLGHLAVRECAPPTELTGPQYNLSPYVTKFMPRHTSHSNMYSSSNSGIHCVIICHWPLRANIGYPTFCAMAV</sequence>
<dbReference type="AlphaFoldDB" id="A0A9D4K570"/>
<protein>
    <recommendedName>
        <fullName evidence="4">Secreted protein</fullName>
    </recommendedName>
</protein>
<accession>A0A9D4K570</accession>
<keyword evidence="1" id="KW-0732">Signal</keyword>
<proteinExistence type="predicted"/>
<feature type="chain" id="PRO_5039220038" description="Secreted protein" evidence="1">
    <location>
        <begin position="28"/>
        <end position="129"/>
    </location>
</feature>
<reference evidence="2" key="2">
    <citation type="submission" date="2020-11" db="EMBL/GenBank/DDBJ databases">
        <authorList>
            <person name="McCartney M.A."/>
            <person name="Auch B."/>
            <person name="Kono T."/>
            <person name="Mallez S."/>
            <person name="Becker A."/>
            <person name="Gohl D.M."/>
            <person name="Silverstein K.A.T."/>
            <person name="Koren S."/>
            <person name="Bechman K.B."/>
            <person name="Herman A."/>
            <person name="Abrahante J.E."/>
            <person name="Garbe J."/>
        </authorList>
    </citation>
    <scope>NUCLEOTIDE SEQUENCE</scope>
    <source>
        <strain evidence="2">Duluth1</strain>
        <tissue evidence="2">Whole animal</tissue>
    </source>
</reference>
<gene>
    <name evidence="2" type="ORF">DPMN_106443</name>
</gene>
<dbReference type="Proteomes" id="UP000828390">
    <property type="component" value="Unassembled WGS sequence"/>
</dbReference>
<evidence type="ECO:0000313" key="2">
    <source>
        <dbReference type="EMBL" id="KAH3833142.1"/>
    </source>
</evidence>
<name>A0A9D4K570_DREPO</name>
<feature type="signal peptide" evidence="1">
    <location>
        <begin position="1"/>
        <end position="27"/>
    </location>
</feature>
<reference evidence="2" key="1">
    <citation type="journal article" date="2019" name="bioRxiv">
        <title>The Genome of the Zebra Mussel, Dreissena polymorpha: A Resource for Invasive Species Research.</title>
        <authorList>
            <person name="McCartney M.A."/>
            <person name="Auch B."/>
            <person name="Kono T."/>
            <person name="Mallez S."/>
            <person name="Zhang Y."/>
            <person name="Obille A."/>
            <person name="Becker A."/>
            <person name="Abrahante J.E."/>
            <person name="Garbe J."/>
            <person name="Badalamenti J.P."/>
            <person name="Herman A."/>
            <person name="Mangelson H."/>
            <person name="Liachko I."/>
            <person name="Sullivan S."/>
            <person name="Sone E.D."/>
            <person name="Koren S."/>
            <person name="Silverstein K.A.T."/>
            <person name="Beckman K.B."/>
            <person name="Gohl D.M."/>
        </authorList>
    </citation>
    <scope>NUCLEOTIDE SEQUENCE</scope>
    <source>
        <strain evidence="2">Duluth1</strain>
        <tissue evidence="2">Whole animal</tissue>
    </source>
</reference>